<evidence type="ECO:0000259" key="6">
    <source>
        <dbReference type="Pfam" id="PF02826"/>
    </source>
</evidence>
<dbReference type="STRING" id="679197.HMPREF9336_02932"/>
<proteinExistence type="inferred from homology"/>
<organism evidence="7 8">
    <name type="scientific">Segniliparus rugosus (strain ATCC BAA-974 / DSM 45345 / CCUG 50838 / CIP 108380 / JCM 13579 / CDC 945)</name>
    <dbReference type="NCBI Taxonomy" id="679197"/>
    <lineage>
        <taxon>Bacteria</taxon>
        <taxon>Bacillati</taxon>
        <taxon>Actinomycetota</taxon>
        <taxon>Actinomycetes</taxon>
        <taxon>Mycobacteriales</taxon>
        <taxon>Segniliparaceae</taxon>
        <taxon>Segniliparus</taxon>
    </lineage>
</organism>
<comment type="similarity">
    <text evidence="1 4">Belongs to the D-isomer specific 2-hydroxyacid dehydrogenase family.</text>
</comment>
<evidence type="ECO:0000256" key="2">
    <source>
        <dbReference type="ARBA" id="ARBA00023002"/>
    </source>
</evidence>
<dbReference type="InterPro" id="IPR036291">
    <property type="entry name" value="NAD(P)-bd_dom_sf"/>
</dbReference>
<dbReference type="InterPro" id="IPR006139">
    <property type="entry name" value="D-isomer_2_OHA_DH_cat_dom"/>
</dbReference>
<keyword evidence="2 4" id="KW-0560">Oxidoreductase</keyword>
<protein>
    <recommendedName>
        <fullName evidence="9">Hydroxyacid dehydrogenase</fullName>
    </recommendedName>
</protein>
<dbReference type="HOGENOM" id="CLU_019796_1_3_11"/>
<dbReference type="SUPFAM" id="SSF51735">
    <property type="entry name" value="NAD(P)-binding Rossmann-fold domains"/>
    <property type="match status" value="1"/>
</dbReference>
<reference evidence="7 8" key="1">
    <citation type="journal article" date="2011" name="Stand. Genomic Sci.">
        <title>High quality draft genome sequence of Segniliparus rugosus CDC 945(T)= (ATCC BAA-974(T)).</title>
        <authorList>
            <person name="Earl A.M."/>
            <person name="Desjardins C.A."/>
            <person name="Fitzgerald M.G."/>
            <person name="Arachchi H.M."/>
            <person name="Zeng Q."/>
            <person name="Mehta T."/>
            <person name="Griggs A."/>
            <person name="Birren B.W."/>
            <person name="Toney N.C."/>
            <person name="Carr J."/>
            <person name="Posey J."/>
            <person name="Butler W.R."/>
        </authorList>
    </citation>
    <scope>NUCLEOTIDE SEQUENCE [LARGE SCALE GENOMIC DNA]</scope>
    <source>
        <strain evidence="8">ATCC BAA-974 / DSM 45345 / CCUG 50838 / CIP 108380 / JCM 13579 / CDC 945</strain>
    </source>
</reference>
<gene>
    <name evidence="7" type="ORF">HMPREF9336_02932</name>
</gene>
<dbReference type="GO" id="GO:0051287">
    <property type="term" value="F:NAD binding"/>
    <property type="evidence" value="ECO:0007669"/>
    <property type="project" value="InterPro"/>
</dbReference>
<dbReference type="AlphaFoldDB" id="E5XTW0"/>
<evidence type="ECO:0000259" key="5">
    <source>
        <dbReference type="Pfam" id="PF00389"/>
    </source>
</evidence>
<dbReference type="Proteomes" id="UP000004816">
    <property type="component" value="Unassembled WGS sequence"/>
</dbReference>
<name>E5XTW0_SEGRC</name>
<evidence type="ECO:0000313" key="7">
    <source>
        <dbReference type="EMBL" id="EFV12240.1"/>
    </source>
</evidence>
<dbReference type="GO" id="GO:0030267">
    <property type="term" value="F:glyoxylate reductase (NADPH) activity"/>
    <property type="evidence" value="ECO:0007669"/>
    <property type="project" value="TreeGrafter"/>
</dbReference>
<dbReference type="Pfam" id="PF02826">
    <property type="entry name" value="2-Hacid_dh_C"/>
    <property type="match status" value="1"/>
</dbReference>
<evidence type="ECO:0000256" key="3">
    <source>
        <dbReference type="ARBA" id="ARBA00023027"/>
    </source>
</evidence>
<dbReference type="EMBL" id="ACZI02000001">
    <property type="protein sequence ID" value="EFV12240.1"/>
    <property type="molecule type" value="Genomic_DNA"/>
</dbReference>
<dbReference type="SUPFAM" id="SSF52283">
    <property type="entry name" value="Formate/glycerate dehydrogenase catalytic domain-like"/>
    <property type="match status" value="1"/>
</dbReference>
<dbReference type="GO" id="GO:0016618">
    <property type="term" value="F:hydroxypyruvate reductase [NAD(P)H] activity"/>
    <property type="evidence" value="ECO:0007669"/>
    <property type="project" value="TreeGrafter"/>
</dbReference>
<dbReference type="OrthoDB" id="117809at2"/>
<dbReference type="GO" id="GO:0005829">
    <property type="term" value="C:cytosol"/>
    <property type="evidence" value="ECO:0007669"/>
    <property type="project" value="TreeGrafter"/>
</dbReference>
<dbReference type="PROSITE" id="PS00671">
    <property type="entry name" value="D_2_HYDROXYACID_DH_3"/>
    <property type="match status" value="1"/>
</dbReference>
<dbReference type="RefSeq" id="WP_007471586.1">
    <property type="nucleotide sequence ID" value="NZ_KI391953.1"/>
</dbReference>
<evidence type="ECO:0008006" key="9">
    <source>
        <dbReference type="Google" id="ProtNLM"/>
    </source>
</evidence>
<dbReference type="PANTHER" id="PTHR10996">
    <property type="entry name" value="2-HYDROXYACID DEHYDROGENASE-RELATED"/>
    <property type="match status" value="1"/>
</dbReference>
<dbReference type="PROSITE" id="PS00670">
    <property type="entry name" value="D_2_HYDROXYACID_DH_2"/>
    <property type="match status" value="1"/>
</dbReference>
<dbReference type="eggNOG" id="COG1052">
    <property type="taxonomic scope" value="Bacteria"/>
</dbReference>
<dbReference type="CDD" id="cd12175">
    <property type="entry name" value="2-Hacid_dh_11"/>
    <property type="match status" value="1"/>
</dbReference>
<evidence type="ECO:0000313" key="8">
    <source>
        <dbReference type="Proteomes" id="UP000004816"/>
    </source>
</evidence>
<comment type="caution">
    <text evidence="7">The sequence shown here is derived from an EMBL/GenBank/DDBJ whole genome shotgun (WGS) entry which is preliminary data.</text>
</comment>
<dbReference type="Gene3D" id="3.40.50.720">
    <property type="entry name" value="NAD(P)-binding Rossmann-like Domain"/>
    <property type="match status" value="2"/>
</dbReference>
<dbReference type="Pfam" id="PF00389">
    <property type="entry name" value="2-Hacid_dh"/>
    <property type="match status" value="1"/>
</dbReference>
<sequence length="317" mass="34006">MTGTSGASVRALGDFAASAAVIAAAGNSHPWLDVVFSEKDEELRARALAQAEVIWHGLRPLGPADFDAAPRLRLVQKFGVGVDTIDLAAARERGIAVANMPGVNAPAVAEGAVMLILAAIRALPEQDRRTRAGQWMQDIAYLERSREVAGLTVGLVGYGDIAKRIEQVLVAMHARVLHTSTKPDGSAQWRGFDDLLAESDVVSLHLPGTPATRKLFDASAFARMRPGSVLVNTARGSIVDEAALLAALESGQLAAAGLDVFEQEPVDPQNPLLRLRNVVVTPHLTWLTEQTNERMLDIAIENCRRLRDGEPLANQVI</sequence>
<feature type="domain" description="D-isomer specific 2-hydroxyacid dehydrogenase NAD-binding" evidence="6">
    <location>
        <begin position="113"/>
        <end position="284"/>
    </location>
</feature>
<dbReference type="FunFam" id="3.40.50.720:FF:000203">
    <property type="entry name" value="D-3-phosphoglycerate dehydrogenase (SerA)"/>
    <property type="match status" value="1"/>
</dbReference>
<evidence type="ECO:0000256" key="1">
    <source>
        <dbReference type="ARBA" id="ARBA00005854"/>
    </source>
</evidence>
<feature type="domain" description="D-isomer specific 2-hydroxyacid dehydrogenase catalytic" evidence="5">
    <location>
        <begin position="37"/>
        <end position="316"/>
    </location>
</feature>
<keyword evidence="3" id="KW-0520">NAD</keyword>
<keyword evidence="8" id="KW-1185">Reference proteome</keyword>
<accession>E5XTW0</accession>
<dbReference type="InterPro" id="IPR006140">
    <property type="entry name" value="D-isomer_DH_NAD-bd"/>
</dbReference>
<dbReference type="PANTHER" id="PTHR10996:SF178">
    <property type="entry name" value="2-HYDROXYACID DEHYDROGENASE YGL185C-RELATED"/>
    <property type="match status" value="1"/>
</dbReference>
<dbReference type="InterPro" id="IPR029753">
    <property type="entry name" value="D-isomer_DH_CS"/>
</dbReference>
<dbReference type="InterPro" id="IPR050223">
    <property type="entry name" value="D-isomer_2-hydroxyacid_DH"/>
</dbReference>
<evidence type="ECO:0000256" key="4">
    <source>
        <dbReference type="RuleBase" id="RU003719"/>
    </source>
</evidence>